<sequence length="135" mass="15831">MKQIFADTFYWVALINPKDNWHQRTREVTAQLKAVEIVTTDEIFVEVLNFTSAQGIKMRRRSVEFIENILLNPLIQVIPQNRDLFLQGLDLYCRRLDKEYSLTDCISMTLMTSLNISEVLTHDHHFKQEGFVING</sequence>
<dbReference type="InterPro" id="IPR039018">
    <property type="entry name" value="VapC20-like"/>
</dbReference>
<dbReference type="OrthoDB" id="164456at2"/>
<dbReference type="RefSeq" id="WP_015956612.1">
    <property type="nucleotide sequence ID" value="NC_011729.1"/>
</dbReference>
<name>B7KBQ1_GLOC7</name>
<evidence type="ECO:0000259" key="1">
    <source>
        <dbReference type="Pfam" id="PF01850"/>
    </source>
</evidence>
<dbReference type="InterPro" id="IPR002716">
    <property type="entry name" value="PIN_dom"/>
</dbReference>
<dbReference type="GO" id="GO:0016075">
    <property type="term" value="P:rRNA catabolic process"/>
    <property type="evidence" value="ECO:0007669"/>
    <property type="project" value="TreeGrafter"/>
</dbReference>
<dbReference type="EMBL" id="CP001291">
    <property type="protein sequence ID" value="ACK73029.1"/>
    <property type="molecule type" value="Genomic_DNA"/>
</dbReference>
<accession>B7KBQ1</accession>
<dbReference type="AlphaFoldDB" id="B7KBQ1"/>
<dbReference type="HOGENOM" id="CLU_136715_1_1_3"/>
<dbReference type="PANTHER" id="PTHR42188">
    <property type="entry name" value="23S RRNA-SPECIFIC ENDONUCLEASE VAPC20"/>
    <property type="match status" value="1"/>
</dbReference>
<protein>
    <recommendedName>
        <fullName evidence="1">PIN domain-containing protein</fullName>
    </recommendedName>
</protein>
<reference evidence="3" key="1">
    <citation type="journal article" date="2011" name="MBio">
        <title>Novel metabolic attributes of the genus Cyanothece, comprising a group of unicellular nitrogen-fixing Cyanobacteria.</title>
        <authorList>
            <person name="Bandyopadhyay A."/>
            <person name="Elvitigala T."/>
            <person name="Welsh E."/>
            <person name="Stockel J."/>
            <person name="Liberton M."/>
            <person name="Min H."/>
            <person name="Sherman L.A."/>
            <person name="Pakrasi H.B."/>
        </authorList>
    </citation>
    <scope>NUCLEOTIDE SEQUENCE [LARGE SCALE GENOMIC DNA]</scope>
    <source>
        <strain evidence="3">PCC 7424</strain>
    </source>
</reference>
<gene>
    <name evidence="2" type="ordered locus">PCC7424_4668</name>
</gene>
<feature type="domain" description="PIN" evidence="1">
    <location>
        <begin position="4"/>
        <end position="128"/>
    </location>
</feature>
<evidence type="ECO:0000313" key="2">
    <source>
        <dbReference type="EMBL" id="ACK73029.1"/>
    </source>
</evidence>
<dbReference type="InterPro" id="IPR029060">
    <property type="entry name" value="PIN-like_dom_sf"/>
</dbReference>
<dbReference type="eggNOG" id="COG2402">
    <property type="taxonomic scope" value="Bacteria"/>
</dbReference>
<evidence type="ECO:0000313" key="3">
    <source>
        <dbReference type="Proteomes" id="UP000002384"/>
    </source>
</evidence>
<dbReference type="STRING" id="65393.PCC7424_4668"/>
<proteinExistence type="predicted"/>
<dbReference type="Proteomes" id="UP000002384">
    <property type="component" value="Chromosome"/>
</dbReference>
<dbReference type="Gene3D" id="3.40.50.1010">
    <property type="entry name" value="5'-nuclease"/>
    <property type="match status" value="1"/>
</dbReference>
<dbReference type="GO" id="GO:0004521">
    <property type="term" value="F:RNA endonuclease activity"/>
    <property type="evidence" value="ECO:0007669"/>
    <property type="project" value="InterPro"/>
</dbReference>
<dbReference type="Pfam" id="PF01850">
    <property type="entry name" value="PIN"/>
    <property type="match status" value="1"/>
</dbReference>
<dbReference type="PANTHER" id="PTHR42188:SF1">
    <property type="entry name" value="23S RRNA-SPECIFIC ENDONUCLEASE VAPC20"/>
    <property type="match status" value="1"/>
</dbReference>
<keyword evidence="3" id="KW-1185">Reference proteome</keyword>
<dbReference type="KEGG" id="cyc:PCC7424_4668"/>
<organism evidence="2 3">
    <name type="scientific">Gloeothece citriformis (strain PCC 7424)</name>
    <name type="common">Cyanothece sp. (strain PCC 7424)</name>
    <dbReference type="NCBI Taxonomy" id="65393"/>
    <lineage>
        <taxon>Bacteria</taxon>
        <taxon>Bacillati</taxon>
        <taxon>Cyanobacteriota</taxon>
        <taxon>Cyanophyceae</taxon>
        <taxon>Oscillatoriophycideae</taxon>
        <taxon>Chroococcales</taxon>
        <taxon>Aphanothecaceae</taxon>
        <taxon>Gloeothece</taxon>
        <taxon>Gloeothece citriformis</taxon>
    </lineage>
</organism>
<dbReference type="SUPFAM" id="SSF88723">
    <property type="entry name" value="PIN domain-like"/>
    <property type="match status" value="1"/>
</dbReference>